<dbReference type="AlphaFoldDB" id="A0A2X0V7F6"/>
<evidence type="ECO:0000259" key="8">
    <source>
        <dbReference type="Pfam" id="PF01694"/>
    </source>
</evidence>
<dbReference type="SUPFAM" id="SSF144091">
    <property type="entry name" value="Rhomboid-like"/>
    <property type="match status" value="1"/>
</dbReference>
<feature type="transmembrane region" description="Helical" evidence="7">
    <location>
        <begin position="154"/>
        <end position="174"/>
    </location>
</feature>
<dbReference type="Proteomes" id="UP000250086">
    <property type="component" value="Unassembled WGS sequence"/>
</dbReference>
<keyword evidence="9" id="KW-0645">Protease</keyword>
<dbReference type="GO" id="GO:0004252">
    <property type="term" value="F:serine-type endopeptidase activity"/>
    <property type="evidence" value="ECO:0007669"/>
    <property type="project" value="InterPro"/>
</dbReference>
<organism evidence="9 10">
    <name type="scientific">Anaerobiospirillum thomasii</name>
    <dbReference type="NCBI Taxonomy" id="179995"/>
    <lineage>
        <taxon>Bacteria</taxon>
        <taxon>Pseudomonadati</taxon>
        <taxon>Pseudomonadota</taxon>
        <taxon>Gammaproteobacteria</taxon>
        <taxon>Aeromonadales</taxon>
        <taxon>Succinivibrionaceae</taxon>
        <taxon>Anaerobiospirillum</taxon>
    </lineage>
</organism>
<comment type="similarity">
    <text evidence="2">Belongs to the peptidase S54 family.</text>
</comment>
<keyword evidence="10" id="KW-1185">Reference proteome</keyword>
<feature type="transmembrane region" description="Helical" evidence="7">
    <location>
        <begin position="186"/>
        <end position="204"/>
    </location>
</feature>
<accession>A0A2X0V7F6</accession>
<dbReference type="RefSeq" id="WP_113743231.1">
    <property type="nucleotide sequence ID" value="NZ_UAPV01000001.1"/>
</dbReference>
<dbReference type="Gene3D" id="1.20.1540.10">
    <property type="entry name" value="Rhomboid-like"/>
    <property type="match status" value="1"/>
</dbReference>
<evidence type="ECO:0000256" key="6">
    <source>
        <dbReference type="ARBA" id="ARBA00023136"/>
    </source>
</evidence>
<dbReference type="PANTHER" id="PTHR43731:SF14">
    <property type="entry name" value="PRESENILIN-ASSOCIATED RHOMBOID-LIKE PROTEIN, MITOCHONDRIAL"/>
    <property type="match status" value="1"/>
</dbReference>
<sequence length="288" mass="31696">MAQFKIVDDITYPHFVGLVPNKQTGVEFCARLQSLGIDCATRFSGASIGIYVANQKDVSRAKIELLSFCNKSFTQSRTASKAREMARANGLMTYLQTALVRFNFLSVVTAIEVICVIAYVYGLFDANSVYALLCLYDIRQITDSAQIWRLLTPIFVHFSILHIAFNLVMFEAFARGIENKIGTVKILSLVISSGLISNALQFLLQNHETGSIFGGLSGVVYAVIGYMAMLSRRKDLPDELYMPQGLLTVSVIFIGIGFLLGGVANICHLGGLLVGLAVGYFDMKKLRF</sequence>
<keyword evidence="5 7" id="KW-1133">Transmembrane helix</keyword>
<keyword evidence="6 7" id="KW-0472">Membrane</keyword>
<dbReference type="EC" id="3.4.21.105" evidence="9"/>
<evidence type="ECO:0000256" key="2">
    <source>
        <dbReference type="ARBA" id="ARBA00009045"/>
    </source>
</evidence>
<comment type="subcellular location">
    <subcellularLocation>
        <location evidence="1">Membrane</location>
        <topology evidence="1">Multi-pass membrane protein</topology>
    </subcellularLocation>
</comment>
<evidence type="ECO:0000256" key="3">
    <source>
        <dbReference type="ARBA" id="ARBA00022692"/>
    </source>
</evidence>
<name>A0A2X0V7F6_9GAMM</name>
<dbReference type="InterPro" id="IPR022764">
    <property type="entry name" value="Peptidase_S54_rhomboid_dom"/>
</dbReference>
<evidence type="ECO:0000256" key="7">
    <source>
        <dbReference type="SAM" id="Phobius"/>
    </source>
</evidence>
<dbReference type="PANTHER" id="PTHR43731">
    <property type="entry name" value="RHOMBOID PROTEASE"/>
    <property type="match status" value="1"/>
</dbReference>
<feature type="transmembrane region" description="Helical" evidence="7">
    <location>
        <begin position="102"/>
        <end position="124"/>
    </location>
</feature>
<dbReference type="InterPro" id="IPR035952">
    <property type="entry name" value="Rhomboid-like_sf"/>
</dbReference>
<proteinExistence type="inferred from homology"/>
<evidence type="ECO:0000256" key="5">
    <source>
        <dbReference type="ARBA" id="ARBA00022989"/>
    </source>
</evidence>
<evidence type="ECO:0000313" key="10">
    <source>
        <dbReference type="Proteomes" id="UP000250086"/>
    </source>
</evidence>
<dbReference type="InterPro" id="IPR050925">
    <property type="entry name" value="Rhomboid_protease_S54"/>
</dbReference>
<evidence type="ECO:0000256" key="4">
    <source>
        <dbReference type="ARBA" id="ARBA00022801"/>
    </source>
</evidence>
<dbReference type="Pfam" id="PF01694">
    <property type="entry name" value="Rhomboid"/>
    <property type="match status" value="1"/>
</dbReference>
<dbReference type="GO" id="GO:0016020">
    <property type="term" value="C:membrane"/>
    <property type="evidence" value="ECO:0007669"/>
    <property type="project" value="UniProtKB-SubCell"/>
</dbReference>
<keyword evidence="4 9" id="KW-0378">Hydrolase</keyword>
<feature type="domain" description="Peptidase S54 rhomboid" evidence="8">
    <location>
        <begin position="145"/>
        <end position="283"/>
    </location>
</feature>
<evidence type="ECO:0000256" key="1">
    <source>
        <dbReference type="ARBA" id="ARBA00004141"/>
    </source>
</evidence>
<dbReference type="EMBL" id="UAPV01000001">
    <property type="protein sequence ID" value="SPT69036.1"/>
    <property type="molecule type" value="Genomic_DNA"/>
</dbReference>
<keyword evidence="3 7" id="KW-0812">Transmembrane</keyword>
<protein>
    <submittedName>
        <fullName evidence="9">Rhomboid protease glpG</fullName>
        <ecNumber evidence="9">3.4.21.105</ecNumber>
    </submittedName>
</protein>
<dbReference type="GO" id="GO:0006508">
    <property type="term" value="P:proteolysis"/>
    <property type="evidence" value="ECO:0007669"/>
    <property type="project" value="UniProtKB-KW"/>
</dbReference>
<feature type="transmembrane region" description="Helical" evidence="7">
    <location>
        <begin position="210"/>
        <end position="228"/>
    </location>
</feature>
<reference evidence="9 10" key="1">
    <citation type="submission" date="2018-06" db="EMBL/GenBank/DDBJ databases">
        <authorList>
            <consortium name="Pathogen Informatics"/>
            <person name="Doyle S."/>
        </authorList>
    </citation>
    <scope>NUCLEOTIDE SEQUENCE [LARGE SCALE GENOMIC DNA]</scope>
    <source>
        <strain evidence="9 10">NCTC13093</strain>
    </source>
</reference>
<gene>
    <name evidence="9" type="primary">glpG</name>
    <name evidence="9" type="ORF">NCTC13093_00399</name>
</gene>
<evidence type="ECO:0000313" key="9">
    <source>
        <dbReference type="EMBL" id="SPT69036.1"/>
    </source>
</evidence>